<keyword evidence="3" id="KW-0445">Lipid transport</keyword>
<gene>
    <name evidence="5" type="primary">Osbpl11</name>
    <name evidence="5" type="ORF">Anas_04723</name>
</gene>
<evidence type="ECO:0000256" key="4">
    <source>
        <dbReference type="SAM" id="MobiDB-lite"/>
    </source>
</evidence>
<dbReference type="SUPFAM" id="SSF144000">
    <property type="entry name" value="Oxysterol-binding protein-like"/>
    <property type="match status" value="1"/>
</dbReference>
<keyword evidence="3" id="KW-0813">Transport</keyword>
<dbReference type="Gene3D" id="2.40.160.120">
    <property type="match status" value="1"/>
</dbReference>
<dbReference type="InterPro" id="IPR000648">
    <property type="entry name" value="Oxysterol-bd"/>
</dbReference>
<evidence type="ECO:0000313" key="5">
    <source>
        <dbReference type="EMBL" id="KAB7499725.1"/>
    </source>
</evidence>
<evidence type="ECO:0000256" key="1">
    <source>
        <dbReference type="ARBA" id="ARBA00023121"/>
    </source>
</evidence>
<dbReference type="GO" id="GO:0016020">
    <property type="term" value="C:membrane"/>
    <property type="evidence" value="ECO:0007669"/>
    <property type="project" value="TreeGrafter"/>
</dbReference>
<dbReference type="OrthoDB" id="48057at2759"/>
<feature type="compositionally biased region" description="Low complexity" evidence="4">
    <location>
        <begin position="35"/>
        <end position="44"/>
    </location>
</feature>
<dbReference type="Proteomes" id="UP000326759">
    <property type="component" value="Unassembled WGS sequence"/>
</dbReference>
<feature type="region of interest" description="Disordered" evidence="4">
    <location>
        <begin position="1"/>
        <end position="90"/>
    </location>
</feature>
<dbReference type="Gene3D" id="1.10.287.2720">
    <property type="match status" value="1"/>
</dbReference>
<dbReference type="Pfam" id="PF01237">
    <property type="entry name" value="Oxysterol_BP"/>
    <property type="match status" value="1"/>
</dbReference>
<comment type="similarity">
    <text evidence="2">Belongs to the OSBP family.</text>
</comment>
<keyword evidence="1" id="KW-0446">Lipid-binding</keyword>
<dbReference type="PANTHER" id="PTHR10972">
    <property type="entry name" value="OXYSTEROL-BINDING PROTEIN-RELATED"/>
    <property type="match status" value="1"/>
</dbReference>
<dbReference type="FunFam" id="1.10.287.2720:FF:000001">
    <property type="entry name" value="Oxysterol-binding OBPalpha"/>
    <property type="match status" value="1"/>
</dbReference>
<dbReference type="PROSITE" id="PS01013">
    <property type="entry name" value="OSBP"/>
    <property type="match status" value="1"/>
</dbReference>
<name>A0A5N5T0K8_9CRUS</name>
<evidence type="ECO:0000256" key="2">
    <source>
        <dbReference type="RuleBase" id="RU003844"/>
    </source>
</evidence>
<dbReference type="EMBL" id="SEYY01017036">
    <property type="protein sequence ID" value="KAB7499725.1"/>
    <property type="molecule type" value="Genomic_DNA"/>
</dbReference>
<dbReference type="InterPro" id="IPR037239">
    <property type="entry name" value="OSBP_sf"/>
</dbReference>
<dbReference type="InterPro" id="IPR018494">
    <property type="entry name" value="Oxysterol-bd_CS"/>
</dbReference>
<sequence>MGRSPRSRRRHTADLTGDVNQRRSSPGYKHHSSSPHRSIPSNKSKTAPQSPALPILPSTLPVKAQRTSSSPTPSGISEASSTSSTLGKLTSITPQSNVEKTFLKSCAIPSAGSVVKGNNVPKEIDSEDVSDSDDVLNLSDDEDRLPVEDGQKSVIMHIISQLRLGMDLTRVTLPTFILEKRSLLEMFADFLGHPDLFLKISACSSPEERILAVAKWYLTSIHVGRHGSVAKKPYNPIIGEVFYCSWRVPVNVVEENTNNDSDSQNFYTIRYSSEQVSHHPPVSAFYFECPEKEMCVNAHIWTKSKFLGMSVGVNLIGNISLYLGKFSETYHLSMPSAYARSVLMEPWVELGGRVNIYCPQSGYSAPIVFHTKPFYGGKLHKITCEVKTPSGSTLCRIQGEWDSSLELIHENGNTEVIDIKNLGLVCRKRVRLLEKQEENESRRLWIDVSKALARECLETATNHKKALEDKQEG</sequence>
<evidence type="ECO:0000313" key="6">
    <source>
        <dbReference type="Proteomes" id="UP000326759"/>
    </source>
</evidence>
<feature type="compositionally biased region" description="Basic residues" evidence="4">
    <location>
        <begin position="1"/>
        <end position="11"/>
    </location>
</feature>
<comment type="caution">
    <text evidence="5">The sequence shown here is derived from an EMBL/GenBank/DDBJ whole genome shotgun (WGS) entry which is preliminary data.</text>
</comment>
<organism evidence="5 6">
    <name type="scientific">Armadillidium nasatum</name>
    <dbReference type="NCBI Taxonomy" id="96803"/>
    <lineage>
        <taxon>Eukaryota</taxon>
        <taxon>Metazoa</taxon>
        <taxon>Ecdysozoa</taxon>
        <taxon>Arthropoda</taxon>
        <taxon>Crustacea</taxon>
        <taxon>Multicrustacea</taxon>
        <taxon>Malacostraca</taxon>
        <taxon>Eumalacostraca</taxon>
        <taxon>Peracarida</taxon>
        <taxon>Isopoda</taxon>
        <taxon>Oniscidea</taxon>
        <taxon>Crinocheta</taxon>
        <taxon>Armadillidiidae</taxon>
        <taxon>Armadillidium</taxon>
    </lineage>
</organism>
<proteinExistence type="inferred from homology"/>
<dbReference type="GO" id="GO:0006869">
    <property type="term" value="P:lipid transport"/>
    <property type="evidence" value="ECO:0007669"/>
    <property type="project" value="UniProtKB-KW"/>
</dbReference>
<dbReference type="GO" id="GO:0005829">
    <property type="term" value="C:cytosol"/>
    <property type="evidence" value="ECO:0007669"/>
    <property type="project" value="TreeGrafter"/>
</dbReference>
<feature type="compositionally biased region" description="Low complexity" evidence="4">
    <location>
        <begin position="72"/>
        <end position="90"/>
    </location>
</feature>
<evidence type="ECO:0000256" key="3">
    <source>
        <dbReference type="RuleBase" id="RU003845"/>
    </source>
</evidence>
<protein>
    <recommendedName>
        <fullName evidence="3">Oxysterol-binding protein</fullName>
    </recommendedName>
</protein>
<accession>A0A5N5T0K8</accession>
<dbReference type="Gene3D" id="6.10.140.1150">
    <property type="match status" value="1"/>
</dbReference>
<keyword evidence="6" id="KW-1185">Reference proteome</keyword>
<dbReference type="GO" id="GO:0032934">
    <property type="term" value="F:sterol binding"/>
    <property type="evidence" value="ECO:0007669"/>
    <property type="project" value="TreeGrafter"/>
</dbReference>
<reference evidence="5 6" key="1">
    <citation type="journal article" date="2019" name="PLoS Biol.">
        <title>Sex chromosomes control vertical transmission of feminizing Wolbachia symbionts in an isopod.</title>
        <authorList>
            <person name="Becking T."/>
            <person name="Chebbi M.A."/>
            <person name="Giraud I."/>
            <person name="Moumen B."/>
            <person name="Laverre T."/>
            <person name="Caubet Y."/>
            <person name="Peccoud J."/>
            <person name="Gilbert C."/>
            <person name="Cordaux R."/>
        </authorList>
    </citation>
    <scope>NUCLEOTIDE SEQUENCE [LARGE SCALE GENOMIC DNA]</scope>
    <source>
        <strain evidence="5">ANa2</strain>
        <tissue evidence="5">Whole body excluding digestive tract and cuticle</tissue>
    </source>
</reference>
<dbReference type="PANTHER" id="PTHR10972:SF141">
    <property type="entry name" value="OXYSTEROL-BINDING PROTEIN"/>
    <property type="match status" value="1"/>
</dbReference>
<dbReference type="AlphaFoldDB" id="A0A5N5T0K8"/>